<dbReference type="Gene3D" id="3.40.50.880">
    <property type="match status" value="1"/>
</dbReference>
<dbReference type="PANTHER" id="PTHR42701">
    <property type="entry name" value="IMIDAZOLE GLYCEROL PHOSPHATE SYNTHASE SUBUNIT HISH"/>
    <property type="match status" value="1"/>
</dbReference>
<comment type="caution">
    <text evidence="13">The sequence shown here is derived from an EMBL/GenBank/DDBJ whole genome shotgun (WGS) entry which is preliminary data.</text>
</comment>
<feature type="active site" description="Nucleophile" evidence="10 11">
    <location>
        <position position="81"/>
    </location>
</feature>
<comment type="subunit">
    <text evidence="2 10">Heterodimer of HisH and HisF.</text>
</comment>
<dbReference type="PANTHER" id="PTHR42701:SF1">
    <property type="entry name" value="IMIDAZOLE GLYCEROL PHOSPHATE SYNTHASE SUBUNIT HISH"/>
    <property type="match status" value="1"/>
</dbReference>
<comment type="subcellular location">
    <subcellularLocation>
        <location evidence="10">Cytoplasm</location>
    </subcellularLocation>
</comment>
<organism evidence="13 14">
    <name type="scientific">Winogradskyella flava</name>
    <dbReference type="NCBI Taxonomy" id="1884876"/>
    <lineage>
        <taxon>Bacteria</taxon>
        <taxon>Pseudomonadati</taxon>
        <taxon>Bacteroidota</taxon>
        <taxon>Flavobacteriia</taxon>
        <taxon>Flavobacteriales</taxon>
        <taxon>Flavobacteriaceae</taxon>
        <taxon>Winogradskyella</taxon>
    </lineage>
</organism>
<sequence length="206" mass="23019">MLVIIDYKVGNLTSVQKMLKKVGCSDAVISSDPEVIVKASKLVLPGVGHFDYGMKQLKLSGLIDVLNTQVVEHKIPILGICLGAQLLTRGSEEGSEKGLGWIEADTILFDQSKFDQKLKIPHMGWSNVNFNSDIPLFKDMPLASRFYFVHKYHMVCDEGADNLVSAKYGYKFAAGIGKNNIIGVQFHPEKSHKFGMQLMRNFITYY</sequence>
<reference evidence="13" key="1">
    <citation type="submission" date="2020-08" db="EMBL/GenBank/DDBJ databases">
        <title>Winogradskyella ouciana sp. nov., isolated from the hadal seawater of the Mariana Trench.</title>
        <authorList>
            <person name="He X."/>
        </authorList>
    </citation>
    <scope>NUCLEOTIDE SEQUENCE [LARGE SCALE GENOMIC DNA]</scope>
    <source>
        <strain evidence="13">KCTC 52348</strain>
    </source>
</reference>
<evidence type="ECO:0000256" key="6">
    <source>
        <dbReference type="ARBA" id="ARBA00023102"/>
    </source>
</evidence>
<dbReference type="HAMAP" id="MF_00278">
    <property type="entry name" value="HisH"/>
    <property type="match status" value="1"/>
</dbReference>
<keyword evidence="10" id="KW-0963">Cytoplasm</keyword>
<keyword evidence="4 10" id="KW-0378">Hydrolase</keyword>
<dbReference type="PROSITE" id="PS51273">
    <property type="entry name" value="GATASE_TYPE_1"/>
    <property type="match status" value="1"/>
</dbReference>
<dbReference type="Pfam" id="PF00117">
    <property type="entry name" value="GATase"/>
    <property type="match status" value="1"/>
</dbReference>
<dbReference type="InterPro" id="IPR010139">
    <property type="entry name" value="Imidazole-glycPsynth_HisH"/>
</dbReference>
<dbReference type="GO" id="GO:0016829">
    <property type="term" value="F:lyase activity"/>
    <property type="evidence" value="ECO:0007669"/>
    <property type="project" value="UniProtKB-KW"/>
</dbReference>
<evidence type="ECO:0000256" key="11">
    <source>
        <dbReference type="PIRSR" id="PIRSR000495-1"/>
    </source>
</evidence>
<evidence type="ECO:0000256" key="9">
    <source>
        <dbReference type="ARBA" id="ARBA00049534"/>
    </source>
</evidence>
<comment type="catalytic activity">
    <reaction evidence="9 10">
        <text>L-glutamine + H2O = L-glutamate + NH4(+)</text>
        <dbReference type="Rhea" id="RHEA:15889"/>
        <dbReference type="ChEBI" id="CHEBI:15377"/>
        <dbReference type="ChEBI" id="CHEBI:28938"/>
        <dbReference type="ChEBI" id="CHEBI:29985"/>
        <dbReference type="ChEBI" id="CHEBI:58359"/>
        <dbReference type="EC" id="3.5.1.2"/>
    </reaction>
</comment>
<evidence type="ECO:0000313" key="14">
    <source>
        <dbReference type="Proteomes" id="UP000533900"/>
    </source>
</evidence>
<evidence type="ECO:0000259" key="12">
    <source>
        <dbReference type="Pfam" id="PF00117"/>
    </source>
</evidence>
<evidence type="ECO:0000313" key="13">
    <source>
        <dbReference type="EMBL" id="MBC2844481.1"/>
    </source>
</evidence>
<evidence type="ECO:0000256" key="2">
    <source>
        <dbReference type="ARBA" id="ARBA00011152"/>
    </source>
</evidence>
<evidence type="ECO:0000256" key="5">
    <source>
        <dbReference type="ARBA" id="ARBA00022962"/>
    </source>
</evidence>
<dbReference type="GO" id="GO:0000105">
    <property type="term" value="P:L-histidine biosynthetic process"/>
    <property type="evidence" value="ECO:0007669"/>
    <property type="project" value="UniProtKB-UniRule"/>
</dbReference>
<dbReference type="EC" id="4.3.2.10" evidence="10"/>
<evidence type="ECO:0000256" key="7">
    <source>
        <dbReference type="ARBA" id="ARBA00023239"/>
    </source>
</evidence>
<dbReference type="NCBIfam" id="TIGR01855">
    <property type="entry name" value="IMP_synth_hisH"/>
    <property type="match status" value="1"/>
</dbReference>
<dbReference type="UniPathway" id="UPA00031">
    <property type="reaction ID" value="UER00010"/>
</dbReference>
<evidence type="ECO:0000256" key="10">
    <source>
        <dbReference type="HAMAP-Rule" id="MF_00278"/>
    </source>
</evidence>
<evidence type="ECO:0000256" key="4">
    <source>
        <dbReference type="ARBA" id="ARBA00022801"/>
    </source>
</evidence>
<dbReference type="EC" id="3.5.1.2" evidence="10"/>
<comment type="function">
    <text evidence="10">IGPS catalyzes the conversion of PRFAR and glutamine to IGP, AICAR and glutamate. The HisH subunit catalyzes the hydrolysis of glutamine to glutamate and ammonia as part of the synthesis of IGP and AICAR. The resulting ammonia molecule is channeled to the active site of HisF.</text>
</comment>
<evidence type="ECO:0000256" key="8">
    <source>
        <dbReference type="ARBA" id="ARBA00047838"/>
    </source>
</evidence>
<keyword evidence="3 10" id="KW-0028">Amino-acid biosynthesis</keyword>
<comment type="pathway">
    <text evidence="1 10">Amino-acid biosynthesis; L-histidine biosynthesis; L-histidine from 5-phospho-alpha-D-ribose 1-diphosphate: step 5/9.</text>
</comment>
<evidence type="ECO:0000256" key="3">
    <source>
        <dbReference type="ARBA" id="ARBA00022605"/>
    </source>
</evidence>
<gene>
    <name evidence="10 13" type="primary">hisH</name>
    <name evidence="13" type="ORF">H7F21_05200</name>
</gene>
<dbReference type="InterPro" id="IPR029062">
    <property type="entry name" value="Class_I_gatase-like"/>
</dbReference>
<keyword evidence="14" id="KW-1185">Reference proteome</keyword>
<dbReference type="InterPro" id="IPR017926">
    <property type="entry name" value="GATASE"/>
</dbReference>
<keyword evidence="7 10" id="KW-0456">Lyase</keyword>
<dbReference type="RefSeq" id="WP_185788150.1">
    <property type="nucleotide sequence ID" value="NZ_JACLCP010000001.1"/>
</dbReference>
<dbReference type="AlphaFoldDB" id="A0A842INX2"/>
<dbReference type="GO" id="GO:0004359">
    <property type="term" value="F:glutaminase activity"/>
    <property type="evidence" value="ECO:0007669"/>
    <property type="project" value="UniProtKB-EC"/>
</dbReference>
<keyword evidence="6 10" id="KW-0368">Histidine biosynthesis</keyword>
<feature type="active site" evidence="10 11">
    <location>
        <position position="189"/>
    </location>
</feature>
<dbReference type="SUPFAM" id="SSF52317">
    <property type="entry name" value="Class I glutamine amidotransferase-like"/>
    <property type="match status" value="1"/>
</dbReference>
<keyword evidence="5 10" id="KW-0315">Glutamine amidotransferase</keyword>
<dbReference type="GO" id="GO:0000107">
    <property type="term" value="F:imidazoleglycerol-phosphate synthase activity"/>
    <property type="evidence" value="ECO:0007669"/>
    <property type="project" value="UniProtKB-UniRule"/>
</dbReference>
<evidence type="ECO:0000256" key="1">
    <source>
        <dbReference type="ARBA" id="ARBA00005091"/>
    </source>
</evidence>
<dbReference type="EMBL" id="JACLCP010000001">
    <property type="protein sequence ID" value="MBC2844481.1"/>
    <property type="molecule type" value="Genomic_DNA"/>
</dbReference>
<dbReference type="CDD" id="cd01748">
    <property type="entry name" value="GATase1_IGP_Synthase"/>
    <property type="match status" value="1"/>
</dbReference>
<comment type="catalytic activity">
    <reaction evidence="8 10">
        <text>5-[(5-phospho-1-deoxy-D-ribulos-1-ylimino)methylamino]-1-(5-phospho-beta-D-ribosyl)imidazole-4-carboxamide + L-glutamine = D-erythro-1-(imidazol-4-yl)glycerol 3-phosphate + 5-amino-1-(5-phospho-beta-D-ribosyl)imidazole-4-carboxamide + L-glutamate + H(+)</text>
        <dbReference type="Rhea" id="RHEA:24793"/>
        <dbReference type="ChEBI" id="CHEBI:15378"/>
        <dbReference type="ChEBI" id="CHEBI:29985"/>
        <dbReference type="ChEBI" id="CHEBI:58278"/>
        <dbReference type="ChEBI" id="CHEBI:58359"/>
        <dbReference type="ChEBI" id="CHEBI:58475"/>
        <dbReference type="ChEBI" id="CHEBI:58525"/>
        <dbReference type="EC" id="4.3.2.10"/>
    </reaction>
</comment>
<feature type="active site" evidence="10 11">
    <location>
        <position position="187"/>
    </location>
</feature>
<dbReference type="PIRSF" id="PIRSF000495">
    <property type="entry name" value="Amidotransf_hisH"/>
    <property type="match status" value="1"/>
</dbReference>
<protein>
    <recommendedName>
        <fullName evidence="10">Imidazole glycerol phosphate synthase subunit HisH</fullName>
        <ecNumber evidence="10">4.3.2.10</ecNumber>
    </recommendedName>
    <alternativeName>
        <fullName evidence="10">IGP synthase glutaminase subunit</fullName>
        <ecNumber evidence="10">3.5.1.2</ecNumber>
    </alternativeName>
    <alternativeName>
        <fullName evidence="10">IGP synthase subunit HisH</fullName>
    </alternativeName>
    <alternativeName>
        <fullName evidence="10">ImGP synthase subunit HisH</fullName>
        <shortName evidence="10">IGPS subunit HisH</shortName>
    </alternativeName>
</protein>
<dbReference type="GO" id="GO:0005737">
    <property type="term" value="C:cytoplasm"/>
    <property type="evidence" value="ECO:0007669"/>
    <property type="project" value="UniProtKB-SubCell"/>
</dbReference>
<name>A0A842INX2_9FLAO</name>
<dbReference type="Proteomes" id="UP000533900">
    <property type="component" value="Unassembled WGS sequence"/>
</dbReference>
<feature type="domain" description="Glutamine amidotransferase" evidence="12">
    <location>
        <begin position="3"/>
        <end position="203"/>
    </location>
</feature>
<accession>A0A842INX2</accession>
<proteinExistence type="inferred from homology"/>